<evidence type="ECO:0000313" key="12">
    <source>
        <dbReference type="EMBL" id="MFC5475727.1"/>
    </source>
</evidence>
<dbReference type="Pfam" id="PF08334">
    <property type="entry name" value="T2SSG"/>
    <property type="match status" value="1"/>
</dbReference>
<keyword evidence="8 10" id="KW-1133">Transmembrane helix</keyword>
<dbReference type="InterPro" id="IPR010054">
    <property type="entry name" value="Type2_sec_GspG"/>
</dbReference>
<evidence type="ECO:0000256" key="3">
    <source>
        <dbReference type="ARBA" id="ARBA00020042"/>
    </source>
</evidence>
<keyword evidence="4" id="KW-1003">Cell membrane</keyword>
<dbReference type="Proteomes" id="UP001596045">
    <property type="component" value="Unassembled WGS sequence"/>
</dbReference>
<dbReference type="InterPro" id="IPR013545">
    <property type="entry name" value="T2SS_protein-GspG_C"/>
</dbReference>
<comment type="caution">
    <text evidence="12">The sequence shown here is derived from an EMBL/GenBank/DDBJ whole genome shotgun (WGS) entry which is preliminary data.</text>
</comment>
<keyword evidence="13" id="KW-1185">Reference proteome</keyword>
<keyword evidence="5" id="KW-0488">Methylation</keyword>
<feature type="domain" description="Type II secretion system protein GspG C-terminal" evidence="11">
    <location>
        <begin position="40"/>
        <end position="144"/>
    </location>
</feature>
<dbReference type="RefSeq" id="WP_378999288.1">
    <property type="nucleotide sequence ID" value="NZ_JBHSMT010000028.1"/>
</dbReference>
<evidence type="ECO:0000256" key="10">
    <source>
        <dbReference type="SAM" id="Phobius"/>
    </source>
</evidence>
<proteinExistence type="inferred from homology"/>
<evidence type="ECO:0000256" key="9">
    <source>
        <dbReference type="ARBA" id="ARBA00023136"/>
    </source>
</evidence>
<name>A0ABW0MEQ1_9BURK</name>
<keyword evidence="9 10" id="KW-0472">Membrane</keyword>
<evidence type="ECO:0000256" key="4">
    <source>
        <dbReference type="ARBA" id="ARBA00022475"/>
    </source>
</evidence>
<dbReference type="SUPFAM" id="SSF54523">
    <property type="entry name" value="Pili subunits"/>
    <property type="match status" value="1"/>
</dbReference>
<dbReference type="PANTHER" id="PTHR30093">
    <property type="entry name" value="GENERAL SECRETION PATHWAY PROTEIN G"/>
    <property type="match status" value="1"/>
</dbReference>
<comment type="similarity">
    <text evidence="2">Belongs to the GSP G family.</text>
</comment>
<organism evidence="12 13">
    <name type="scientific">Paraherbaspirillum soli</name>
    <dbReference type="NCBI Taxonomy" id="631222"/>
    <lineage>
        <taxon>Bacteria</taxon>
        <taxon>Pseudomonadati</taxon>
        <taxon>Pseudomonadota</taxon>
        <taxon>Betaproteobacteria</taxon>
        <taxon>Burkholderiales</taxon>
        <taxon>Oxalobacteraceae</taxon>
        <taxon>Paraherbaspirillum</taxon>
    </lineage>
</organism>
<dbReference type="PANTHER" id="PTHR30093:SF44">
    <property type="entry name" value="TYPE II SECRETION SYSTEM CORE PROTEIN G"/>
    <property type="match status" value="1"/>
</dbReference>
<gene>
    <name evidence="12" type="primary">gspG</name>
    <name evidence="12" type="ORF">ACFPM8_17325</name>
</gene>
<keyword evidence="7 10" id="KW-0812">Transmembrane</keyword>
<accession>A0ABW0MEQ1</accession>
<evidence type="ECO:0000313" key="13">
    <source>
        <dbReference type="Proteomes" id="UP001596045"/>
    </source>
</evidence>
<dbReference type="InterPro" id="IPR045584">
    <property type="entry name" value="Pilin-like"/>
</dbReference>
<dbReference type="InterPro" id="IPR012902">
    <property type="entry name" value="N_methyl_site"/>
</dbReference>
<protein>
    <recommendedName>
        <fullName evidence="3">Type II secretion system core protein G</fullName>
    </recommendedName>
</protein>
<evidence type="ECO:0000256" key="2">
    <source>
        <dbReference type="ARBA" id="ARBA00009984"/>
    </source>
</evidence>
<keyword evidence="6" id="KW-0997">Cell inner membrane</keyword>
<dbReference type="Gene3D" id="3.30.700.10">
    <property type="entry name" value="Glycoprotein, Type 4 Pilin"/>
    <property type="match status" value="1"/>
</dbReference>
<evidence type="ECO:0000259" key="11">
    <source>
        <dbReference type="Pfam" id="PF08334"/>
    </source>
</evidence>
<evidence type="ECO:0000256" key="6">
    <source>
        <dbReference type="ARBA" id="ARBA00022519"/>
    </source>
</evidence>
<feature type="transmembrane region" description="Helical" evidence="10">
    <location>
        <begin position="20"/>
        <end position="38"/>
    </location>
</feature>
<dbReference type="Pfam" id="PF07963">
    <property type="entry name" value="N_methyl"/>
    <property type="match status" value="1"/>
</dbReference>
<dbReference type="NCBIfam" id="TIGR01710">
    <property type="entry name" value="typeII_sec_gspG"/>
    <property type="match status" value="1"/>
</dbReference>
<dbReference type="NCBIfam" id="TIGR02532">
    <property type="entry name" value="IV_pilin_GFxxxE"/>
    <property type="match status" value="1"/>
</dbReference>
<evidence type="ECO:0000256" key="5">
    <source>
        <dbReference type="ARBA" id="ARBA00022481"/>
    </source>
</evidence>
<comment type="subcellular location">
    <subcellularLocation>
        <location evidence="1">Cell inner membrane</location>
        <topology evidence="1">Single-pass membrane protein</topology>
    </subcellularLocation>
</comment>
<dbReference type="EMBL" id="JBHSMT010000028">
    <property type="protein sequence ID" value="MFC5475727.1"/>
    <property type="molecule type" value="Genomic_DNA"/>
</dbReference>
<sequence length="147" mass="16093">MNLITLSRRRQSLKQRGFTLLELLVVLLIIALLAGYVGPKLFSQVDKAKVKSTQAQMKSIGDALTQYRLDVGNYPTADQGLEALVKQPQGVENWYGPYLAKNIPADGWGRAYQWNVPGRDAEAEVVSLGKDGRVGGSNDDADLVYGL</sequence>
<evidence type="ECO:0000256" key="7">
    <source>
        <dbReference type="ARBA" id="ARBA00022692"/>
    </source>
</evidence>
<reference evidence="13" key="1">
    <citation type="journal article" date="2019" name="Int. J. Syst. Evol. Microbiol.">
        <title>The Global Catalogue of Microorganisms (GCM) 10K type strain sequencing project: providing services to taxonomists for standard genome sequencing and annotation.</title>
        <authorList>
            <consortium name="The Broad Institute Genomics Platform"/>
            <consortium name="The Broad Institute Genome Sequencing Center for Infectious Disease"/>
            <person name="Wu L."/>
            <person name="Ma J."/>
        </authorList>
    </citation>
    <scope>NUCLEOTIDE SEQUENCE [LARGE SCALE GENOMIC DNA]</scope>
    <source>
        <strain evidence="13">JCM 17066</strain>
    </source>
</reference>
<dbReference type="PRINTS" id="PR00813">
    <property type="entry name" value="BCTERIALGSPG"/>
</dbReference>
<evidence type="ECO:0000256" key="1">
    <source>
        <dbReference type="ARBA" id="ARBA00004377"/>
    </source>
</evidence>
<evidence type="ECO:0000256" key="8">
    <source>
        <dbReference type="ARBA" id="ARBA00022989"/>
    </source>
</evidence>
<dbReference type="InterPro" id="IPR000983">
    <property type="entry name" value="Bac_GSPG_pilin"/>
</dbReference>